<keyword evidence="4" id="KW-1185">Reference proteome</keyword>
<evidence type="ECO:0000313" key="4">
    <source>
        <dbReference type="Proteomes" id="UP001149009"/>
    </source>
</evidence>
<dbReference type="InterPro" id="IPR036953">
    <property type="entry name" value="GreA/GreB_C_sf"/>
</dbReference>
<dbReference type="Gene3D" id="1.10.286.20">
    <property type="match status" value="1"/>
</dbReference>
<feature type="domain" description="Transcription elongation factor GreA/GreB C-terminal" evidence="1">
    <location>
        <begin position="58"/>
        <end position="131"/>
    </location>
</feature>
<feature type="domain" description="Regulator of nucleoside diphosphate kinase N-terminal" evidence="2">
    <location>
        <begin position="11"/>
        <end position="51"/>
    </location>
</feature>
<dbReference type="GO" id="GO:0032784">
    <property type="term" value="P:regulation of DNA-templated transcription elongation"/>
    <property type="evidence" value="ECO:0007669"/>
    <property type="project" value="InterPro"/>
</dbReference>
<evidence type="ECO:0000259" key="2">
    <source>
        <dbReference type="Pfam" id="PF14760"/>
    </source>
</evidence>
<dbReference type="GO" id="GO:0070063">
    <property type="term" value="F:RNA polymerase binding"/>
    <property type="evidence" value="ECO:0007669"/>
    <property type="project" value="InterPro"/>
</dbReference>
<dbReference type="Gene3D" id="3.10.50.30">
    <property type="entry name" value="Transcription elongation factor, GreA/GreB, C-terminal domain"/>
    <property type="match status" value="1"/>
</dbReference>
<name>A0A9X2X8D3_9HYPH</name>
<dbReference type="InterPro" id="IPR029462">
    <property type="entry name" value="Rnk_N"/>
</dbReference>
<dbReference type="PANTHER" id="PTHR30437:SF5">
    <property type="entry name" value="REGULATOR OF NUCLEOSIDE DIPHOSPHATE KINASE"/>
    <property type="match status" value="1"/>
</dbReference>
<keyword evidence="3" id="KW-0418">Kinase</keyword>
<sequence>MVSETKRRRKPAIKITRTDYERLTRLAESHMARNPEVAEQLLAELNRAHVVADAVIADDVVRMGSSLRFKTDTGEERDVTLVFPGEADIAEGKISILTPIGAALIGLSASQSIDWTARDGRAHRLTVMSVKAPASVAAEHTDVELGAVV</sequence>
<dbReference type="PIRSF" id="PIRSF006092">
    <property type="entry name" value="GreA_GreB"/>
    <property type="match status" value="1"/>
</dbReference>
<dbReference type="Pfam" id="PF14760">
    <property type="entry name" value="Rnk_N"/>
    <property type="match status" value="1"/>
</dbReference>
<dbReference type="SUPFAM" id="SSF54534">
    <property type="entry name" value="FKBP-like"/>
    <property type="match status" value="1"/>
</dbReference>
<dbReference type="EMBL" id="JAODNV010000007">
    <property type="protein sequence ID" value="MCT8989996.1"/>
    <property type="molecule type" value="Genomic_DNA"/>
</dbReference>
<dbReference type="InterPro" id="IPR023459">
    <property type="entry name" value="Tscrpt_elong_fac_GreA/B_fam"/>
</dbReference>
<dbReference type="NCBIfam" id="NF004396">
    <property type="entry name" value="PRK05753.1"/>
    <property type="match status" value="1"/>
</dbReference>
<gene>
    <name evidence="3" type="primary">rnk</name>
    <name evidence="3" type="ORF">NYR54_06760</name>
</gene>
<accession>A0A9X2X8D3</accession>
<dbReference type="GO" id="GO:0006354">
    <property type="term" value="P:DNA-templated transcription elongation"/>
    <property type="evidence" value="ECO:0007669"/>
    <property type="project" value="TreeGrafter"/>
</dbReference>
<evidence type="ECO:0000259" key="1">
    <source>
        <dbReference type="Pfam" id="PF01272"/>
    </source>
</evidence>
<organism evidence="3 4">
    <name type="scientific">Chelativorans petroleitrophicus</name>
    <dbReference type="NCBI Taxonomy" id="2975484"/>
    <lineage>
        <taxon>Bacteria</taxon>
        <taxon>Pseudomonadati</taxon>
        <taxon>Pseudomonadota</taxon>
        <taxon>Alphaproteobacteria</taxon>
        <taxon>Hyphomicrobiales</taxon>
        <taxon>Phyllobacteriaceae</taxon>
        <taxon>Chelativorans</taxon>
    </lineage>
</organism>
<keyword evidence="3" id="KW-0808">Transferase</keyword>
<dbReference type="GO" id="GO:0003677">
    <property type="term" value="F:DNA binding"/>
    <property type="evidence" value="ECO:0007669"/>
    <property type="project" value="InterPro"/>
</dbReference>
<evidence type="ECO:0000313" key="3">
    <source>
        <dbReference type="EMBL" id="MCT8989996.1"/>
    </source>
</evidence>
<dbReference type="Proteomes" id="UP001149009">
    <property type="component" value="Unassembled WGS sequence"/>
</dbReference>
<dbReference type="RefSeq" id="WP_261514845.1">
    <property type="nucleotide sequence ID" value="NZ_JAODNV010000007.1"/>
</dbReference>
<dbReference type="GO" id="GO:0016301">
    <property type="term" value="F:kinase activity"/>
    <property type="evidence" value="ECO:0007669"/>
    <property type="project" value="UniProtKB-KW"/>
</dbReference>
<dbReference type="PANTHER" id="PTHR30437">
    <property type="entry name" value="TRANSCRIPTION ELONGATION FACTOR GREA"/>
    <property type="match status" value="1"/>
</dbReference>
<protein>
    <submittedName>
        <fullName evidence="3">Nucleoside diphosphate kinase regulator</fullName>
    </submittedName>
</protein>
<proteinExistence type="predicted"/>
<dbReference type="InterPro" id="IPR001437">
    <property type="entry name" value="Tscrpt_elong_fac_GreA/B_C"/>
</dbReference>
<dbReference type="AlphaFoldDB" id="A0A9X2X8D3"/>
<dbReference type="Pfam" id="PF01272">
    <property type="entry name" value="GreA_GreB"/>
    <property type="match status" value="1"/>
</dbReference>
<comment type="caution">
    <text evidence="3">The sequence shown here is derived from an EMBL/GenBank/DDBJ whole genome shotgun (WGS) entry which is preliminary data.</text>
</comment>
<reference evidence="3" key="1">
    <citation type="submission" date="2022-08" db="EMBL/GenBank/DDBJ databases">
        <title>Chelativorans sichuanense sp. nov., a paraffin oil-degrading bacterium isolated from a mixture of oil-based drill cuttings and paddy soil.</title>
        <authorList>
            <person name="Yu J."/>
            <person name="Liu H."/>
            <person name="Chen Q."/>
        </authorList>
    </citation>
    <scope>NUCLEOTIDE SEQUENCE</scope>
    <source>
        <strain evidence="3">SCAU 2101</strain>
    </source>
</reference>